<protein>
    <submittedName>
        <fullName evidence="1">Uncharacterized protein</fullName>
    </submittedName>
</protein>
<dbReference type="EMBL" id="LR796465">
    <property type="protein sequence ID" value="CAB4146527.1"/>
    <property type="molecule type" value="Genomic_DNA"/>
</dbReference>
<sequence>MPNDFYTPITVDNLLLLTSGEVTPLNAIVMLSQLNRAGLYETYKIKLNDYQLLFTNLIDNYQNILNVFAPNEGNIIFGTYFNPITSLNQIILNFDATDLEERIQANLNSINLLSTKLDVIINFLENDLNNQFTALVSEVEKIQLFLPNQINNPINVLLQATNIINIQTPNLKLNQIITFKTNPLEVEVVDFNYNIDITIDATAIDADYLDLINFTLDLQNLPTTKISNVPGNNNSITIFVNLPEGIIKQFSRKGQIIPVGSEQIIILDGQFNIFI</sequence>
<proteinExistence type="predicted"/>
<accession>A0A6J5MLK1</accession>
<name>A0A6J5MLK1_9CAUD</name>
<gene>
    <name evidence="1" type="ORF">UFOVP495_25</name>
</gene>
<organism evidence="1">
    <name type="scientific">uncultured Caudovirales phage</name>
    <dbReference type="NCBI Taxonomy" id="2100421"/>
    <lineage>
        <taxon>Viruses</taxon>
        <taxon>Duplodnaviria</taxon>
        <taxon>Heunggongvirae</taxon>
        <taxon>Uroviricota</taxon>
        <taxon>Caudoviricetes</taxon>
        <taxon>Peduoviridae</taxon>
        <taxon>Maltschvirus</taxon>
        <taxon>Maltschvirus maltsch</taxon>
    </lineage>
</organism>
<evidence type="ECO:0000313" key="1">
    <source>
        <dbReference type="EMBL" id="CAB4146527.1"/>
    </source>
</evidence>
<reference evidence="1" key="1">
    <citation type="submission" date="2020-04" db="EMBL/GenBank/DDBJ databases">
        <authorList>
            <person name="Chiriac C."/>
            <person name="Salcher M."/>
            <person name="Ghai R."/>
            <person name="Kavagutti S V."/>
        </authorList>
    </citation>
    <scope>NUCLEOTIDE SEQUENCE</scope>
</reference>